<dbReference type="AlphaFoldDB" id="X0YU65"/>
<name>X0YU65_9ZZZZ</name>
<comment type="caution">
    <text evidence="1">The sequence shown here is derived from an EMBL/GenBank/DDBJ whole genome shotgun (WGS) entry which is preliminary data.</text>
</comment>
<gene>
    <name evidence="1" type="ORF">S01H1_77323</name>
</gene>
<protein>
    <submittedName>
        <fullName evidence="1">Uncharacterized protein</fullName>
    </submittedName>
</protein>
<organism evidence="1">
    <name type="scientific">marine sediment metagenome</name>
    <dbReference type="NCBI Taxonomy" id="412755"/>
    <lineage>
        <taxon>unclassified sequences</taxon>
        <taxon>metagenomes</taxon>
        <taxon>ecological metagenomes</taxon>
    </lineage>
</organism>
<proteinExistence type="predicted"/>
<reference evidence="1" key="1">
    <citation type="journal article" date="2014" name="Front. Microbiol.">
        <title>High frequency of phylogenetically diverse reductive dehalogenase-homologous genes in deep subseafloor sedimentary metagenomes.</title>
        <authorList>
            <person name="Kawai M."/>
            <person name="Futagami T."/>
            <person name="Toyoda A."/>
            <person name="Takaki Y."/>
            <person name="Nishi S."/>
            <person name="Hori S."/>
            <person name="Arai W."/>
            <person name="Tsubouchi T."/>
            <person name="Morono Y."/>
            <person name="Uchiyama I."/>
            <person name="Ito T."/>
            <person name="Fujiyama A."/>
            <person name="Inagaki F."/>
            <person name="Takami H."/>
        </authorList>
    </citation>
    <scope>NUCLEOTIDE SEQUENCE</scope>
    <source>
        <strain evidence="1">Expedition CK06-06</strain>
    </source>
</reference>
<accession>X0YU65</accession>
<sequence length="108" mass="12397">MKILRSDTDKTILLNSETNFGTDLGWEENFQEFEHETLKSIINPVENFETVRYIHSGYTGAEGIYQHDLWFEFYFANFSGGTDGGLNYELIGLSPEENSKLLRSDDTS</sequence>
<dbReference type="EMBL" id="BARS01051960">
    <property type="protein sequence ID" value="GAG50257.1"/>
    <property type="molecule type" value="Genomic_DNA"/>
</dbReference>
<feature type="non-terminal residue" evidence="1">
    <location>
        <position position="108"/>
    </location>
</feature>
<evidence type="ECO:0000313" key="1">
    <source>
        <dbReference type="EMBL" id="GAG50257.1"/>
    </source>
</evidence>